<dbReference type="Proteomes" id="UP001281147">
    <property type="component" value="Unassembled WGS sequence"/>
</dbReference>
<sequence length="301" mass="32488">MARHSLSPASSVPATPAYSVGTPPMIHSVPSTPGPLSNGVQPTPPGGTPEGPYMSEAQSPRPVPRFGMMGVGTPWGDTGFHGQDVLVWEGQAPTAPREYHPYTDYQQPEPLPPPSSIQAPASHVPPISYANPNPQNHDYNPPAQSLEAMTVTSQEPPASEFDFDKAMADYFNYQFPSAICQNCGLSGCTCRNCPATMQNFESGTWGNCCARKHVYAPKPTQTFVTPAAIAAQRHEMPSSNGIPGDAKEEHEHERMRLQPDGNDPSFTEDIRMVNGMGPMDLSEFLMNDLERSTQGCCCGDP</sequence>
<comment type="caution">
    <text evidence="1">The sequence shown here is derived from an EMBL/GenBank/DDBJ whole genome shotgun (WGS) entry which is preliminary data.</text>
</comment>
<protein>
    <submittedName>
        <fullName evidence="1">Uncharacterized protein</fullName>
    </submittedName>
</protein>
<reference evidence="1" key="1">
    <citation type="submission" date="2023-07" db="EMBL/GenBank/DDBJ databases">
        <title>Black Yeasts Isolated from many extreme environments.</title>
        <authorList>
            <person name="Coleine C."/>
            <person name="Stajich J.E."/>
            <person name="Selbmann L."/>
        </authorList>
    </citation>
    <scope>NUCLEOTIDE SEQUENCE</scope>
    <source>
        <strain evidence="1">CCFEE 5714</strain>
    </source>
</reference>
<keyword evidence="2" id="KW-1185">Reference proteome</keyword>
<gene>
    <name evidence="1" type="ORF">LTR37_020758</name>
</gene>
<name>A0ACC3MAG6_9PEZI</name>
<evidence type="ECO:0000313" key="1">
    <source>
        <dbReference type="EMBL" id="KAK3681915.1"/>
    </source>
</evidence>
<evidence type="ECO:0000313" key="2">
    <source>
        <dbReference type="Proteomes" id="UP001281147"/>
    </source>
</evidence>
<dbReference type="EMBL" id="JAUTXU010000388">
    <property type="protein sequence ID" value="KAK3681915.1"/>
    <property type="molecule type" value="Genomic_DNA"/>
</dbReference>
<proteinExistence type="predicted"/>
<organism evidence="1 2">
    <name type="scientific">Vermiconidia calcicola</name>
    <dbReference type="NCBI Taxonomy" id="1690605"/>
    <lineage>
        <taxon>Eukaryota</taxon>
        <taxon>Fungi</taxon>
        <taxon>Dikarya</taxon>
        <taxon>Ascomycota</taxon>
        <taxon>Pezizomycotina</taxon>
        <taxon>Dothideomycetes</taxon>
        <taxon>Dothideomycetidae</taxon>
        <taxon>Mycosphaerellales</taxon>
        <taxon>Extremaceae</taxon>
        <taxon>Vermiconidia</taxon>
    </lineage>
</organism>
<accession>A0ACC3MAG6</accession>